<dbReference type="Proteomes" id="UP001151760">
    <property type="component" value="Unassembled WGS sequence"/>
</dbReference>
<proteinExistence type="predicted"/>
<accession>A0ABQ4YUZ2</accession>
<evidence type="ECO:0000313" key="1">
    <source>
        <dbReference type="EMBL" id="GJS81266.1"/>
    </source>
</evidence>
<organism evidence="1 2">
    <name type="scientific">Tanacetum coccineum</name>
    <dbReference type="NCBI Taxonomy" id="301880"/>
    <lineage>
        <taxon>Eukaryota</taxon>
        <taxon>Viridiplantae</taxon>
        <taxon>Streptophyta</taxon>
        <taxon>Embryophyta</taxon>
        <taxon>Tracheophyta</taxon>
        <taxon>Spermatophyta</taxon>
        <taxon>Magnoliopsida</taxon>
        <taxon>eudicotyledons</taxon>
        <taxon>Gunneridae</taxon>
        <taxon>Pentapetalae</taxon>
        <taxon>asterids</taxon>
        <taxon>campanulids</taxon>
        <taxon>Asterales</taxon>
        <taxon>Asteraceae</taxon>
        <taxon>Asteroideae</taxon>
        <taxon>Anthemideae</taxon>
        <taxon>Anthemidinae</taxon>
        <taxon>Tanacetum</taxon>
    </lineage>
</organism>
<sequence>MTRLDTYDCEDLVLLAKNCSESLVALKVGDCPFKYLVEILRYADRLEDFGGSVHIDESDGNVVVANFPSKMIRSIALSHGSARHILGIRVCPNLEELYTSYAIGDLGLKHVGQICKKLRTVKIEKVHVNGDMLVSHTGLIDLAEGCPELEYLRVNVKDITNDALECIGTHLKKLFDFCLILDHKVEPVSDLPLDNGIRALLGCTKLEKLGIHLRAGGLTDVGLGHVGKYGQNIKYLFLGLCGKCDIGRESDAGLIELLKWCPKLQKLDMKGCVFIQKALATFVLNVTSLRYLWVQAYPISESSDTDYILAMARPFWNMELIRYESDNADAPEGPIQQQPSSLLAYYSLAGQRKDFPDSVIPIYPPVDSE</sequence>
<gene>
    <name evidence="1" type="ORF">Tco_0747807</name>
</gene>
<dbReference type="SUPFAM" id="SSF52047">
    <property type="entry name" value="RNI-like"/>
    <property type="match status" value="1"/>
</dbReference>
<dbReference type="EMBL" id="BQNB010010736">
    <property type="protein sequence ID" value="GJS81266.1"/>
    <property type="molecule type" value="Genomic_DNA"/>
</dbReference>
<dbReference type="PANTHER" id="PTHR16134:SF43">
    <property type="entry name" value="CORONATINE-INSENSITIVE PROTEIN 1"/>
    <property type="match status" value="1"/>
</dbReference>
<protein>
    <submittedName>
        <fullName evidence="1">Coronatine-insensitive protein 1-like protein</fullName>
    </submittedName>
</protein>
<reference evidence="1" key="1">
    <citation type="journal article" date="2022" name="Int. J. Mol. Sci.">
        <title>Draft Genome of Tanacetum Coccineum: Genomic Comparison of Closely Related Tanacetum-Family Plants.</title>
        <authorList>
            <person name="Yamashiro T."/>
            <person name="Shiraishi A."/>
            <person name="Nakayama K."/>
            <person name="Satake H."/>
        </authorList>
    </citation>
    <scope>NUCLEOTIDE SEQUENCE</scope>
</reference>
<keyword evidence="2" id="KW-1185">Reference proteome</keyword>
<dbReference type="Gene3D" id="3.80.10.10">
    <property type="entry name" value="Ribonuclease Inhibitor"/>
    <property type="match status" value="1"/>
</dbReference>
<dbReference type="PANTHER" id="PTHR16134">
    <property type="entry name" value="F-BOX/TPR REPEAT PROTEIN POF3"/>
    <property type="match status" value="1"/>
</dbReference>
<evidence type="ECO:0000313" key="2">
    <source>
        <dbReference type="Proteomes" id="UP001151760"/>
    </source>
</evidence>
<comment type="caution">
    <text evidence="1">The sequence shown here is derived from an EMBL/GenBank/DDBJ whole genome shotgun (WGS) entry which is preliminary data.</text>
</comment>
<reference evidence="1" key="2">
    <citation type="submission" date="2022-01" db="EMBL/GenBank/DDBJ databases">
        <authorList>
            <person name="Yamashiro T."/>
            <person name="Shiraishi A."/>
            <person name="Satake H."/>
            <person name="Nakayama K."/>
        </authorList>
    </citation>
    <scope>NUCLEOTIDE SEQUENCE</scope>
</reference>
<name>A0ABQ4YUZ2_9ASTR</name>
<dbReference type="InterPro" id="IPR032675">
    <property type="entry name" value="LRR_dom_sf"/>
</dbReference>